<evidence type="ECO:0000313" key="1">
    <source>
        <dbReference type="EMBL" id="KAI3795947.1"/>
    </source>
</evidence>
<accession>A0ACB9HK00</accession>
<reference evidence="1 2" key="2">
    <citation type="journal article" date="2022" name="Mol. Ecol. Resour.">
        <title>The genomes of chicory, endive, great burdock and yacon provide insights into Asteraceae paleo-polyploidization history and plant inulin production.</title>
        <authorList>
            <person name="Fan W."/>
            <person name="Wang S."/>
            <person name="Wang H."/>
            <person name="Wang A."/>
            <person name="Jiang F."/>
            <person name="Liu H."/>
            <person name="Zhao H."/>
            <person name="Xu D."/>
            <person name="Zhang Y."/>
        </authorList>
    </citation>
    <scope>NUCLEOTIDE SEQUENCE [LARGE SCALE GENOMIC DNA]</scope>
    <source>
        <strain evidence="2">cv. Yunnan</strain>
        <tissue evidence="1">Leaves</tissue>
    </source>
</reference>
<comment type="caution">
    <text evidence="1">The sequence shown here is derived from an EMBL/GenBank/DDBJ whole genome shotgun (WGS) entry which is preliminary data.</text>
</comment>
<evidence type="ECO:0000313" key="2">
    <source>
        <dbReference type="Proteomes" id="UP001056120"/>
    </source>
</evidence>
<name>A0ACB9HK00_9ASTR</name>
<keyword evidence="2" id="KW-1185">Reference proteome</keyword>
<proteinExistence type="predicted"/>
<dbReference type="EMBL" id="CM042029">
    <property type="protein sequence ID" value="KAI3795947.1"/>
    <property type="molecule type" value="Genomic_DNA"/>
</dbReference>
<sequence>MKLDGEYLVGRQKPVENPMGVVGGIIGQALCPSATVFGGKSLATQISERFIALSGIIPFIIFGVQSVFLTIES</sequence>
<reference evidence="2" key="1">
    <citation type="journal article" date="2022" name="Mol. Ecol. Resour.">
        <title>The genomes of chicory, endive, great burdock and yacon provide insights into Asteraceae palaeo-polyploidization history and plant inulin production.</title>
        <authorList>
            <person name="Fan W."/>
            <person name="Wang S."/>
            <person name="Wang H."/>
            <person name="Wang A."/>
            <person name="Jiang F."/>
            <person name="Liu H."/>
            <person name="Zhao H."/>
            <person name="Xu D."/>
            <person name="Zhang Y."/>
        </authorList>
    </citation>
    <scope>NUCLEOTIDE SEQUENCE [LARGE SCALE GENOMIC DNA]</scope>
    <source>
        <strain evidence="2">cv. Yunnan</strain>
    </source>
</reference>
<organism evidence="1 2">
    <name type="scientific">Smallanthus sonchifolius</name>
    <dbReference type="NCBI Taxonomy" id="185202"/>
    <lineage>
        <taxon>Eukaryota</taxon>
        <taxon>Viridiplantae</taxon>
        <taxon>Streptophyta</taxon>
        <taxon>Embryophyta</taxon>
        <taxon>Tracheophyta</taxon>
        <taxon>Spermatophyta</taxon>
        <taxon>Magnoliopsida</taxon>
        <taxon>eudicotyledons</taxon>
        <taxon>Gunneridae</taxon>
        <taxon>Pentapetalae</taxon>
        <taxon>asterids</taxon>
        <taxon>campanulids</taxon>
        <taxon>Asterales</taxon>
        <taxon>Asteraceae</taxon>
        <taxon>Asteroideae</taxon>
        <taxon>Heliantheae alliance</taxon>
        <taxon>Millerieae</taxon>
        <taxon>Smallanthus</taxon>
    </lineage>
</organism>
<dbReference type="Proteomes" id="UP001056120">
    <property type="component" value="Linkage Group LG12"/>
</dbReference>
<protein>
    <submittedName>
        <fullName evidence="1">Uncharacterized protein</fullName>
    </submittedName>
</protein>
<gene>
    <name evidence="1" type="ORF">L1987_38608</name>
</gene>